<dbReference type="InterPro" id="IPR045135">
    <property type="entry name" value="Rpn7_N"/>
</dbReference>
<name>A0A0R0FEV3_SOYBN</name>
<dbReference type="InterPro" id="IPR019585">
    <property type="entry name" value="Rpn7/CSN1"/>
</dbReference>
<organism evidence="2">
    <name type="scientific">Glycine max</name>
    <name type="common">Soybean</name>
    <name type="synonym">Glycine hispida</name>
    <dbReference type="NCBI Taxonomy" id="3847"/>
    <lineage>
        <taxon>Eukaryota</taxon>
        <taxon>Viridiplantae</taxon>
        <taxon>Streptophyta</taxon>
        <taxon>Embryophyta</taxon>
        <taxon>Tracheophyta</taxon>
        <taxon>Spermatophyta</taxon>
        <taxon>Magnoliopsida</taxon>
        <taxon>eudicotyledons</taxon>
        <taxon>Gunneridae</taxon>
        <taxon>Pentapetalae</taxon>
        <taxon>rosids</taxon>
        <taxon>fabids</taxon>
        <taxon>Fabales</taxon>
        <taxon>Fabaceae</taxon>
        <taxon>Papilionoideae</taxon>
        <taxon>50 kb inversion clade</taxon>
        <taxon>NPAAA clade</taxon>
        <taxon>indigoferoid/millettioid clade</taxon>
        <taxon>Phaseoleae</taxon>
        <taxon>Glycine</taxon>
        <taxon>Glycine subgen. Soja</taxon>
    </lineage>
</organism>
<reference evidence="2 3" key="1">
    <citation type="journal article" date="2010" name="Nature">
        <title>Genome sequence of the palaeopolyploid soybean.</title>
        <authorList>
            <person name="Schmutz J."/>
            <person name="Cannon S.B."/>
            <person name="Schlueter J."/>
            <person name="Ma J."/>
            <person name="Mitros T."/>
            <person name="Nelson W."/>
            <person name="Hyten D.L."/>
            <person name="Song Q."/>
            <person name="Thelen J.J."/>
            <person name="Cheng J."/>
            <person name="Xu D."/>
            <person name="Hellsten U."/>
            <person name="May G.D."/>
            <person name="Yu Y."/>
            <person name="Sakurai T."/>
            <person name="Umezawa T."/>
            <person name="Bhattacharyya M.K."/>
            <person name="Sandhu D."/>
            <person name="Valliyodan B."/>
            <person name="Lindquist E."/>
            <person name="Peto M."/>
            <person name="Grant D."/>
            <person name="Shu S."/>
            <person name="Goodstein D."/>
            <person name="Barry K."/>
            <person name="Futrell-Griggs M."/>
            <person name="Abernathy B."/>
            <person name="Du J."/>
            <person name="Tian Z."/>
            <person name="Zhu L."/>
            <person name="Gill N."/>
            <person name="Joshi T."/>
            <person name="Libault M."/>
            <person name="Sethuraman A."/>
            <person name="Zhang X.-C."/>
            <person name="Shinozaki K."/>
            <person name="Nguyen H.T."/>
            <person name="Wing R.A."/>
            <person name="Cregan P."/>
            <person name="Specht J."/>
            <person name="Grimwood J."/>
            <person name="Rokhsar D."/>
            <person name="Stacey G."/>
            <person name="Shoemaker R.C."/>
            <person name="Jackson S.A."/>
        </authorList>
    </citation>
    <scope>NUCLEOTIDE SEQUENCE</scope>
    <source>
        <strain evidence="3">cv. Williams 82</strain>
        <tissue evidence="2">Callus</tissue>
    </source>
</reference>
<protein>
    <recommendedName>
        <fullName evidence="1">26S proteasome regulatory subunit Rpn7 N-terminal domain-containing protein</fullName>
    </recommendedName>
</protein>
<feature type="non-terminal residue" evidence="2">
    <location>
        <position position="227"/>
    </location>
</feature>
<proteinExistence type="predicted"/>
<reference evidence="2" key="3">
    <citation type="submission" date="2018-07" db="EMBL/GenBank/DDBJ databases">
        <title>WGS assembly of Glycine max.</title>
        <authorList>
            <person name="Schmutz J."/>
            <person name="Cannon S."/>
            <person name="Schlueter J."/>
            <person name="Ma J."/>
            <person name="Mitros T."/>
            <person name="Nelson W."/>
            <person name="Hyten D."/>
            <person name="Song Q."/>
            <person name="Thelen J."/>
            <person name="Cheng J."/>
            <person name="Xu D."/>
            <person name="Hellsten U."/>
            <person name="May G."/>
            <person name="Yu Y."/>
            <person name="Sakurai T."/>
            <person name="Umezawa T."/>
            <person name="Bhattacharyya M."/>
            <person name="Sandhu D."/>
            <person name="Valliyodan B."/>
            <person name="Lindquist E."/>
            <person name="Peto M."/>
            <person name="Grant D."/>
            <person name="Shu S."/>
            <person name="Goodstein D."/>
            <person name="Barry K."/>
            <person name="Futrell-Griggs M."/>
            <person name="Abernathy B."/>
            <person name="Du J."/>
            <person name="Tian Z."/>
            <person name="Zhu L."/>
            <person name="Gill N."/>
            <person name="Joshi T."/>
            <person name="Libault M."/>
            <person name="Sethuraman A."/>
            <person name="Zhang X."/>
            <person name="Shinozaki K."/>
            <person name="Nguyen H."/>
            <person name="Wing R."/>
            <person name="Cregan P."/>
            <person name="Specht J."/>
            <person name="Grimwood J."/>
            <person name="Rokhsar D."/>
            <person name="Stacey G."/>
            <person name="Shoemaker R."/>
            <person name="Jackson S."/>
        </authorList>
    </citation>
    <scope>NUCLEOTIDE SEQUENCE</scope>
    <source>
        <tissue evidence="2">Callus</tissue>
    </source>
</reference>
<dbReference type="GO" id="GO:0000502">
    <property type="term" value="C:proteasome complex"/>
    <property type="evidence" value="ECO:0007669"/>
    <property type="project" value="EnsemblPlants"/>
</dbReference>
<evidence type="ECO:0000313" key="2">
    <source>
        <dbReference type="EMBL" id="KRH04710.1"/>
    </source>
</evidence>
<sequence>MEYMLLVMSMIHRISETVLSTGIYAWLFGSITKVFGNSMGEYPCQWYTHRPCTEENLGESEVCEAHLVKSLFFIRIMDKEKALEHLKVTKTKIVVVGQKMDLVFYTLQLGFFDMDFDLISKSIDKAKKKNRLEVYEGLYFMSTRNFKKAAKLFLGSISTFTTYEVFPCDTFILYTVLTIIISLDRVSLKQKVVDSPKILTMIGKIPYLSEFLNSLYDCQYKSFFLSI</sequence>
<evidence type="ECO:0000259" key="1">
    <source>
        <dbReference type="Pfam" id="PF10602"/>
    </source>
</evidence>
<dbReference type="Gene3D" id="1.25.40.570">
    <property type="match status" value="1"/>
</dbReference>
<dbReference type="EnsemblPlants" id="KRH04710">
    <property type="protein sequence ID" value="KRH04710"/>
    <property type="gene ID" value="GLYMA_17G180700"/>
</dbReference>
<dbReference type="SMR" id="A0A0R0FEV3"/>
<accession>A0A0R0FEV3</accession>
<dbReference type="AlphaFoldDB" id="A0A0R0FEV3"/>
<reference evidence="3" key="2">
    <citation type="submission" date="2018-02" db="UniProtKB">
        <authorList>
            <consortium name="EnsemblPlants"/>
        </authorList>
    </citation>
    <scope>IDENTIFICATION</scope>
    <source>
        <strain evidence="3">Williams 82</strain>
    </source>
</reference>
<dbReference type="PANTHER" id="PTHR14145">
    <property type="entry name" value="26S PROTESOME SUBUNIT 6"/>
    <property type="match status" value="1"/>
</dbReference>
<dbReference type="Proteomes" id="UP000008827">
    <property type="component" value="Chromosome 17"/>
</dbReference>
<dbReference type="GO" id="GO:0043161">
    <property type="term" value="P:proteasome-mediated ubiquitin-dependent protein catabolic process"/>
    <property type="evidence" value="ECO:0000318"/>
    <property type="project" value="GO_Central"/>
</dbReference>
<gene>
    <name evidence="2" type="ORF">GLYMA_17G180700</name>
</gene>
<keyword evidence="4" id="KW-1185">Reference proteome</keyword>
<evidence type="ECO:0000313" key="4">
    <source>
        <dbReference type="Proteomes" id="UP000008827"/>
    </source>
</evidence>
<dbReference type="EMBL" id="CM000850">
    <property type="protein sequence ID" value="KRH04710.1"/>
    <property type="molecule type" value="Genomic_DNA"/>
</dbReference>
<feature type="domain" description="26S proteasome regulatory subunit Rpn7 N-terminal" evidence="1">
    <location>
        <begin position="54"/>
        <end position="191"/>
    </location>
</feature>
<dbReference type="PANTHER" id="PTHR14145:SF1">
    <property type="entry name" value="26S PROTEASOME NON-ATPASE REGULATORY SUBUNIT 6"/>
    <property type="match status" value="1"/>
</dbReference>
<dbReference type="STRING" id="3847.A0A0R0FEV3"/>
<dbReference type="InParanoid" id="A0A0R0FEV3"/>
<dbReference type="Gramene" id="KRH04710">
    <property type="protein sequence ID" value="KRH04710"/>
    <property type="gene ID" value="GLYMA_17G180700"/>
</dbReference>
<evidence type="ECO:0000313" key="3">
    <source>
        <dbReference type="EnsemblPlants" id="KRH04710"/>
    </source>
</evidence>
<dbReference type="Pfam" id="PF10602">
    <property type="entry name" value="RPN7"/>
    <property type="match status" value="1"/>
</dbReference>
<dbReference type="PaxDb" id="3847-GLYMA17G21556.1"/>